<name>A0A6A5V626_9PLEO</name>
<dbReference type="OrthoDB" id="342264at2759"/>
<dbReference type="EMBL" id="ML976686">
    <property type="protein sequence ID" value="KAF1972575.1"/>
    <property type="molecule type" value="Genomic_DNA"/>
</dbReference>
<organism evidence="3 4">
    <name type="scientific">Bimuria novae-zelandiae CBS 107.79</name>
    <dbReference type="NCBI Taxonomy" id="1447943"/>
    <lineage>
        <taxon>Eukaryota</taxon>
        <taxon>Fungi</taxon>
        <taxon>Dikarya</taxon>
        <taxon>Ascomycota</taxon>
        <taxon>Pezizomycotina</taxon>
        <taxon>Dothideomycetes</taxon>
        <taxon>Pleosporomycetidae</taxon>
        <taxon>Pleosporales</taxon>
        <taxon>Massarineae</taxon>
        <taxon>Didymosphaeriaceae</taxon>
        <taxon>Bimuria</taxon>
    </lineage>
</organism>
<dbReference type="Gene3D" id="3.40.50.10190">
    <property type="entry name" value="BRCT domain"/>
    <property type="match status" value="2"/>
</dbReference>
<protein>
    <recommendedName>
        <fullName evidence="2">BRCT domain-containing protein</fullName>
    </recommendedName>
</protein>
<feature type="compositionally biased region" description="Low complexity" evidence="1">
    <location>
        <begin position="320"/>
        <end position="343"/>
    </location>
</feature>
<dbReference type="SUPFAM" id="SSF52113">
    <property type="entry name" value="BRCT domain"/>
    <property type="match status" value="1"/>
</dbReference>
<sequence length="562" mass="60205">MPWTLSTESQQSYPAPPGEALYVVAGDAGLTAARVASNASLILGTLVVHSYGAKLEAGSEDLRVVPAGSTPAKLHPNGDGDGPSEELVLRAKTDQRVETMILRDQDRILSVNTPGSLTLIWTPPQVQVHSSEKKGQSEVAELEAETEEDEDDEEDLDNTIVRGVSKSQTRSTPHLSDAHSEVIQETPTVNRIDATAFPTRKGHPELSKETSTATAVVYSTAPNQQSIVNDLSLSDGASEAEKSETPVTAPRRSRLTKVDIPKSNSAAKRPSPEMETPNSPSPRTSKRRKVDNTEADATPAQPVRKTAPKNKKQPAIKAEPTPSRSQSSTPTSSANSGKSAAAAVDSGYDGPKPRVALSNSSIQPNGPFSKFLKKHGGSIVEAVEGDCNILCVKDGPILKTPKLLQAVAHGIPVVIDKWLLDSGKATHLLPLDAYIPPDLAAVWKIPQDRLLKGYTIYFTPTLKAHYKSAFTDMEQLCKAVGARRVVSKKPGGKDFDAKMIYLAEAKGDPDVPALLESGHTCYSKDFLTHSIIVGDVDLGSDEFKVQAEEEKSAKKKGRARNG</sequence>
<dbReference type="CDD" id="cd17744">
    <property type="entry name" value="BRCT_MDC1_rpt1"/>
    <property type="match status" value="1"/>
</dbReference>
<feature type="region of interest" description="Disordered" evidence="1">
    <location>
        <begin position="234"/>
        <end position="361"/>
    </location>
</feature>
<reference evidence="3" key="1">
    <citation type="journal article" date="2020" name="Stud. Mycol.">
        <title>101 Dothideomycetes genomes: a test case for predicting lifestyles and emergence of pathogens.</title>
        <authorList>
            <person name="Haridas S."/>
            <person name="Albert R."/>
            <person name="Binder M."/>
            <person name="Bloem J."/>
            <person name="Labutti K."/>
            <person name="Salamov A."/>
            <person name="Andreopoulos B."/>
            <person name="Baker S."/>
            <person name="Barry K."/>
            <person name="Bills G."/>
            <person name="Bluhm B."/>
            <person name="Cannon C."/>
            <person name="Castanera R."/>
            <person name="Culley D."/>
            <person name="Daum C."/>
            <person name="Ezra D."/>
            <person name="Gonzalez J."/>
            <person name="Henrissat B."/>
            <person name="Kuo A."/>
            <person name="Liang C."/>
            <person name="Lipzen A."/>
            <person name="Lutzoni F."/>
            <person name="Magnuson J."/>
            <person name="Mondo S."/>
            <person name="Nolan M."/>
            <person name="Ohm R."/>
            <person name="Pangilinan J."/>
            <person name="Park H.-J."/>
            <person name="Ramirez L."/>
            <person name="Alfaro M."/>
            <person name="Sun H."/>
            <person name="Tritt A."/>
            <person name="Yoshinaga Y."/>
            <person name="Zwiers L.-H."/>
            <person name="Turgeon B."/>
            <person name="Goodwin S."/>
            <person name="Spatafora J."/>
            <person name="Crous P."/>
            <person name="Grigoriev I."/>
        </authorList>
    </citation>
    <scope>NUCLEOTIDE SEQUENCE</scope>
    <source>
        <strain evidence="3">CBS 107.79</strain>
    </source>
</reference>
<dbReference type="Pfam" id="PF00533">
    <property type="entry name" value="BRCT"/>
    <property type="match status" value="1"/>
</dbReference>
<accession>A0A6A5V626</accession>
<dbReference type="InterPro" id="IPR036420">
    <property type="entry name" value="BRCT_dom_sf"/>
</dbReference>
<evidence type="ECO:0000313" key="4">
    <source>
        <dbReference type="Proteomes" id="UP000800036"/>
    </source>
</evidence>
<dbReference type="PROSITE" id="PS50172">
    <property type="entry name" value="BRCT"/>
    <property type="match status" value="1"/>
</dbReference>
<dbReference type="AlphaFoldDB" id="A0A6A5V626"/>
<evidence type="ECO:0000259" key="2">
    <source>
        <dbReference type="PROSITE" id="PS50172"/>
    </source>
</evidence>
<feature type="domain" description="BRCT" evidence="2">
    <location>
        <begin position="368"/>
        <end position="436"/>
    </location>
</feature>
<dbReference type="InterPro" id="IPR001357">
    <property type="entry name" value="BRCT_dom"/>
</dbReference>
<proteinExistence type="predicted"/>
<dbReference type="Proteomes" id="UP000800036">
    <property type="component" value="Unassembled WGS sequence"/>
</dbReference>
<evidence type="ECO:0000256" key="1">
    <source>
        <dbReference type="SAM" id="MobiDB-lite"/>
    </source>
</evidence>
<keyword evidence="4" id="KW-1185">Reference proteome</keyword>
<feature type="region of interest" description="Disordered" evidence="1">
    <location>
        <begin position="125"/>
        <end position="210"/>
    </location>
</feature>
<feature type="compositionally biased region" description="Polar residues" evidence="1">
    <location>
        <begin position="165"/>
        <end position="174"/>
    </location>
</feature>
<feature type="compositionally biased region" description="Acidic residues" evidence="1">
    <location>
        <begin position="140"/>
        <end position="157"/>
    </location>
</feature>
<evidence type="ECO:0000313" key="3">
    <source>
        <dbReference type="EMBL" id="KAF1972575.1"/>
    </source>
</evidence>
<gene>
    <name evidence="3" type="ORF">BU23DRAFT_599621</name>
</gene>